<keyword evidence="2" id="KW-0732">Signal</keyword>
<dbReference type="Gene3D" id="2.60.40.1890">
    <property type="entry name" value="PCu(A)C copper chaperone"/>
    <property type="match status" value="1"/>
</dbReference>
<feature type="compositionally biased region" description="Acidic residues" evidence="1">
    <location>
        <begin position="53"/>
        <end position="69"/>
    </location>
</feature>
<dbReference type="EMBL" id="JBHUDD010000008">
    <property type="protein sequence ID" value="MFD1508124.1"/>
    <property type="molecule type" value="Genomic_DNA"/>
</dbReference>
<dbReference type="PANTHER" id="PTHR36302">
    <property type="entry name" value="BLR7088 PROTEIN"/>
    <property type="match status" value="1"/>
</dbReference>
<evidence type="ECO:0000313" key="4">
    <source>
        <dbReference type="Proteomes" id="UP001597186"/>
    </source>
</evidence>
<evidence type="ECO:0000256" key="2">
    <source>
        <dbReference type="SAM" id="SignalP"/>
    </source>
</evidence>
<comment type="caution">
    <text evidence="3">The sequence shown here is derived from an EMBL/GenBank/DDBJ whole genome shotgun (WGS) entry which is preliminary data.</text>
</comment>
<feature type="region of interest" description="Disordered" evidence="1">
    <location>
        <begin position="25"/>
        <end position="71"/>
    </location>
</feature>
<dbReference type="Proteomes" id="UP001597186">
    <property type="component" value="Unassembled WGS sequence"/>
</dbReference>
<dbReference type="InterPro" id="IPR036182">
    <property type="entry name" value="PCuAC_sf"/>
</dbReference>
<dbReference type="RefSeq" id="WP_379912441.1">
    <property type="nucleotide sequence ID" value="NZ_JBHUDD010000008.1"/>
</dbReference>
<protein>
    <submittedName>
        <fullName evidence="3">Copper chaperone PCu(A)C</fullName>
    </submittedName>
</protein>
<keyword evidence="4" id="KW-1185">Reference proteome</keyword>
<reference evidence="4" key="1">
    <citation type="journal article" date="2019" name="Int. J. Syst. Evol. Microbiol.">
        <title>The Global Catalogue of Microorganisms (GCM) 10K type strain sequencing project: providing services to taxonomists for standard genome sequencing and annotation.</title>
        <authorList>
            <consortium name="The Broad Institute Genomics Platform"/>
            <consortium name="The Broad Institute Genome Sequencing Center for Infectious Disease"/>
            <person name="Wu L."/>
            <person name="Ma J."/>
        </authorList>
    </citation>
    <scope>NUCLEOTIDE SEQUENCE [LARGE SCALE GENOMIC DNA]</scope>
    <source>
        <strain evidence="4">CGMCC 1.12477</strain>
    </source>
</reference>
<dbReference type="InterPro" id="IPR058248">
    <property type="entry name" value="Lxx211020-like"/>
</dbReference>
<evidence type="ECO:0000313" key="3">
    <source>
        <dbReference type="EMBL" id="MFD1508124.1"/>
    </source>
</evidence>
<accession>A0ABW4EC28</accession>
<gene>
    <name evidence="3" type="ORF">ACFTOW_01695</name>
</gene>
<dbReference type="InterPro" id="IPR007410">
    <property type="entry name" value="LpqE-like"/>
</dbReference>
<organism evidence="3 4">
    <name type="scientific">Lacimonas salitolerans</name>
    <dbReference type="NCBI Taxonomy" id="1323750"/>
    <lineage>
        <taxon>Bacteria</taxon>
        <taxon>Pseudomonadati</taxon>
        <taxon>Pseudomonadota</taxon>
        <taxon>Alphaproteobacteria</taxon>
        <taxon>Rhodobacterales</taxon>
        <taxon>Paracoccaceae</taxon>
        <taxon>Lacimonas</taxon>
    </lineage>
</organism>
<dbReference type="Pfam" id="PF04314">
    <property type="entry name" value="PCuAC"/>
    <property type="match status" value="1"/>
</dbReference>
<feature type="compositionally biased region" description="Basic and acidic residues" evidence="1">
    <location>
        <begin position="26"/>
        <end position="52"/>
    </location>
</feature>
<dbReference type="PANTHER" id="PTHR36302:SF1">
    <property type="entry name" value="COPPER CHAPERONE PCU(A)C"/>
    <property type="match status" value="1"/>
</dbReference>
<feature type="chain" id="PRO_5046991016" evidence="2">
    <location>
        <begin position="26"/>
        <end position="205"/>
    </location>
</feature>
<evidence type="ECO:0000256" key="1">
    <source>
        <dbReference type="SAM" id="MobiDB-lite"/>
    </source>
</evidence>
<sequence>MPRISSTTSLLALLAALALTGPVAADEGHDHDAETAEAHDEAHGHDDDHGHGDDDDDHDHDDDHADEGDDAHAFEGAGVKVVHPWMNATSGREALIFFELENTGAESVSLSGAEVPFAEEAMLVGFALEGGEGTYQALPFVPVQPGRSLDLAPEGLAILASGLTRSFEEGTTASITLLTSAGEIALTVAVESKNARQHSHAGHNH</sequence>
<proteinExistence type="predicted"/>
<feature type="signal peptide" evidence="2">
    <location>
        <begin position="1"/>
        <end position="25"/>
    </location>
</feature>
<name>A0ABW4EC28_9RHOB</name>
<dbReference type="SUPFAM" id="SSF110087">
    <property type="entry name" value="DR1885-like metal-binding protein"/>
    <property type="match status" value="1"/>
</dbReference>